<evidence type="ECO:0000313" key="2">
    <source>
        <dbReference type="Proteomes" id="UP000242642"/>
    </source>
</evidence>
<organism evidence="1 2">
    <name type="scientific">Thorsellia anophelis DSM 18579</name>
    <dbReference type="NCBI Taxonomy" id="1123402"/>
    <lineage>
        <taxon>Bacteria</taxon>
        <taxon>Pseudomonadati</taxon>
        <taxon>Pseudomonadota</taxon>
        <taxon>Gammaproteobacteria</taxon>
        <taxon>Enterobacterales</taxon>
        <taxon>Thorselliaceae</taxon>
        <taxon>Thorsellia</taxon>
    </lineage>
</organism>
<dbReference type="EMBL" id="FOHV01000030">
    <property type="protein sequence ID" value="SET48034.1"/>
    <property type="molecule type" value="Genomic_DNA"/>
</dbReference>
<dbReference type="InterPro" id="IPR012349">
    <property type="entry name" value="Split_barrel_FMN-bd"/>
</dbReference>
<dbReference type="PIRSF" id="PIRSF010372">
    <property type="entry name" value="PaiB"/>
    <property type="match status" value="1"/>
</dbReference>
<dbReference type="STRING" id="1123402.SAMN02583745_02496"/>
<dbReference type="Pfam" id="PF04299">
    <property type="entry name" value="FMN_bind_2"/>
    <property type="match status" value="1"/>
</dbReference>
<dbReference type="InterPro" id="IPR007396">
    <property type="entry name" value="TR_PAI2-type"/>
</dbReference>
<protein>
    <submittedName>
        <fullName evidence="1">Negative transcriptional regulator, PaiB family</fullName>
    </submittedName>
</protein>
<dbReference type="AlphaFoldDB" id="A0A1I0ET66"/>
<proteinExistence type="predicted"/>
<accession>A0A1I0ET66</accession>
<gene>
    <name evidence="1" type="ORF">SAMN02583745_02496</name>
</gene>
<evidence type="ECO:0000313" key="1">
    <source>
        <dbReference type="EMBL" id="SET48034.1"/>
    </source>
</evidence>
<dbReference type="SUPFAM" id="SSF50475">
    <property type="entry name" value="FMN-binding split barrel"/>
    <property type="match status" value="1"/>
</dbReference>
<dbReference type="Gene3D" id="2.30.110.10">
    <property type="entry name" value="Electron Transport, Fmn-binding Protein, Chain A"/>
    <property type="match status" value="1"/>
</dbReference>
<sequence length="195" mass="22494">MSQTEMNQRQIHKVLRQFAFGGLITSDFQVTYIPFIMPNEATVELHLAKTNPQLLALSDERVMLTVLGPHTYVSSFDYQTQPQVPTWNYVAIKIIGQSHLLNEDETEHSIDRMIQYFEPRLGNEPLLLPKQYKKNLLKHIRGVRVEIESMQGKAKLGLHKSEADQAEVLKHQEQKGNHAYVTFVNEWLAGKVKTR</sequence>
<dbReference type="RefSeq" id="WP_093321693.1">
    <property type="nucleotide sequence ID" value="NZ_FOHV01000030.1"/>
</dbReference>
<reference evidence="2" key="1">
    <citation type="submission" date="2016-10" db="EMBL/GenBank/DDBJ databases">
        <authorList>
            <person name="Varghese N."/>
            <person name="Submissions S."/>
        </authorList>
    </citation>
    <scope>NUCLEOTIDE SEQUENCE [LARGE SCALE GENOMIC DNA]</scope>
    <source>
        <strain evidence="2">DSM 18579</strain>
    </source>
</reference>
<dbReference type="OrthoDB" id="9794948at2"/>
<dbReference type="PANTHER" id="PTHR35802:SF1">
    <property type="entry name" value="PROTEASE SYNTHASE AND SPORULATION PROTEIN PAI 2"/>
    <property type="match status" value="1"/>
</dbReference>
<dbReference type="PANTHER" id="PTHR35802">
    <property type="entry name" value="PROTEASE SYNTHASE AND SPORULATION PROTEIN PAI 2"/>
    <property type="match status" value="1"/>
</dbReference>
<dbReference type="Proteomes" id="UP000242642">
    <property type="component" value="Unassembled WGS sequence"/>
</dbReference>
<name>A0A1I0ET66_9GAMM</name>
<keyword evidence="2" id="KW-1185">Reference proteome</keyword>